<keyword evidence="5 6" id="KW-0833">Ubl conjugation pathway</keyword>
<evidence type="ECO:0000256" key="1">
    <source>
        <dbReference type="ARBA" id="ARBA00000885"/>
    </source>
</evidence>
<dbReference type="FunFam" id="3.30.2410.10:FF:000009">
    <property type="entry name" value="Probable E3 ubiquitin-protein ligase HECTD2"/>
    <property type="match status" value="1"/>
</dbReference>
<evidence type="ECO:0000256" key="6">
    <source>
        <dbReference type="PROSITE-ProRule" id="PRU00104"/>
    </source>
</evidence>
<dbReference type="SUPFAM" id="SSF51045">
    <property type="entry name" value="WW domain"/>
    <property type="match status" value="2"/>
</dbReference>
<evidence type="ECO:0000256" key="2">
    <source>
        <dbReference type="ARBA" id="ARBA00004906"/>
    </source>
</evidence>
<feature type="active site" description="Glycyl thioester intermediate" evidence="6">
    <location>
        <position position="865"/>
    </location>
</feature>
<dbReference type="InterPro" id="IPR050409">
    <property type="entry name" value="E3_ubiq-protein_ligase"/>
</dbReference>
<dbReference type="PROSITE" id="PS50237">
    <property type="entry name" value="HECT"/>
    <property type="match status" value="1"/>
</dbReference>
<dbReference type="Gene3D" id="2.20.70.10">
    <property type="match status" value="2"/>
</dbReference>
<dbReference type="PANTHER" id="PTHR11254:SF320">
    <property type="entry name" value="HECT-TYPE E3 UBIQUITIN TRANSFERASE"/>
    <property type="match status" value="1"/>
</dbReference>
<dbReference type="CDD" id="cd00201">
    <property type="entry name" value="WW"/>
    <property type="match status" value="1"/>
</dbReference>
<dbReference type="InterPro" id="IPR036020">
    <property type="entry name" value="WW_dom_sf"/>
</dbReference>
<dbReference type="Gene3D" id="2.60.40.2840">
    <property type="match status" value="1"/>
</dbReference>
<dbReference type="EC" id="2.3.2.26" evidence="3"/>
<dbReference type="GO" id="GO:0006511">
    <property type="term" value="P:ubiquitin-dependent protein catabolic process"/>
    <property type="evidence" value="ECO:0007669"/>
    <property type="project" value="TreeGrafter"/>
</dbReference>
<dbReference type="InterPro" id="IPR000569">
    <property type="entry name" value="HECT_dom"/>
</dbReference>
<feature type="region of interest" description="Disordered" evidence="7">
    <location>
        <begin position="218"/>
        <end position="247"/>
    </location>
</feature>
<keyword evidence="4" id="KW-0808">Transferase</keyword>
<evidence type="ECO:0000259" key="8">
    <source>
        <dbReference type="PROSITE" id="PS50020"/>
    </source>
</evidence>
<dbReference type="SMART" id="SM00456">
    <property type="entry name" value="WW"/>
    <property type="match status" value="2"/>
</dbReference>
<dbReference type="Pfam" id="PF00397">
    <property type="entry name" value="WW"/>
    <property type="match status" value="1"/>
</dbReference>
<dbReference type="Gene3D" id="3.90.1750.10">
    <property type="entry name" value="Hect, E3 ligase catalytic domains"/>
    <property type="match status" value="1"/>
</dbReference>
<dbReference type="GO" id="GO:0061630">
    <property type="term" value="F:ubiquitin protein ligase activity"/>
    <property type="evidence" value="ECO:0007669"/>
    <property type="project" value="UniProtKB-EC"/>
</dbReference>
<dbReference type="EMBL" id="CANHGI010000003">
    <property type="protein sequence ID" value="CAI5445330.1"/>
    <property type="molecule type" value="Genomic_DNA"/>
</dbReference>
<sequence>MITLRRRNIEEEGPPDDYNGVFTSKSQIFLFGNMKETVKVWWRFDGNENILDWIGLFNVDDSSCYLDHKQLHRLEPPLFFTLSPKNLLHANRVYFGYIDGITGKMMGRSADLEICNQANLVIHEVVRGLNCLKSAIILESDGNQVEIPERMKKDIKLNFAWQEVQISISQNLAKSEKHVFTAQQLENDCSRSINEHGKYCVELIYSIQPVSELMSSDTIGSMPSTSSSMSTNLSSSSSANSSNFSSSSSKWQMCLDAKGRIFYVNHETKETSWTNPEKNLPRRRQTQPPLLIGTPRLPPRRDESFITPRRTIAKNKNENGTGASDFLEELANFFQNSDFVTILHDNRKALDIYNKSSVVRHALHRIQMNIDLPNKFENIPQFVEFVNSFSDTSEPMPRGWEILRNSEQTIYINHNRMITSFLDPRVRKLVSKEHRRGRSAPPRRNAKIDNNGNHLLIVKYDEIMRIVDQKLPHIADRVRKKMRLVERFGDLAIASLANDLDLSLAVSMLDSDTDENKNKNLRNDENISNFYAILQKAKFGKGPGKLMWKISRENLIDDAFREILSTDIFSLKKSRLHISFDDEIALDYGGPSREFFILLSRQLFHPRNGFFEYYGNDYYLNLSKGTHQSRQWLELCGRVLALAVIHKCLVDVFFTKTFYKNLLDKKVCLEDFDTVDPEFYNSMKWMLENDVEHLDMRFVYSDVQGNKVVDIDLLPDGSNLLVTNTNKNEFIDLLCQKQSTKGIEQSMKIVCRNFHQILDSELVQILNPDELRMVLSGSMELDLIDWRVNSIYKGGYFDGHVIIEWFWDIVEKMTNFDRFNLLLFVTGSSSVPFEGFSALRGNNAPNKFCIEKWGEETALPRAHTCFNRLQLPSYPTKQIMKTKIMQAIKDGMNYSIE</sequence>
<dbReference type="GO" id="GO:0048814">
    <property type="term" value="P:regulation of dendrite morphogenesis"/>
    <property type="evidence" value="ECO:0007669"/>
    <property type="project" value="TreeGrafter"/>
</dbReference>
<dbReference type="PROSITE" id="PS01159">
    <property type="entry name" value="WW_DOMAIN_1"/>
    <property type="match status" value="1"/>
</dbReference>
<dbReference type="OrthoDB" id="5987976at2759"/>
<dbReference type="Pfam" id="PF00632">
    <property type="entry name" value="HECT"/>
    <property type="match status" value="1"/>
</dbReference>
<dbReference type="InterPro" id="IPR001202">
    <property type="entry name" value="WW_dom"/>
</dbReference>
<evidence type="ECO:0000313" key="11">
    <source>
        <dbReference type="Proteomes" id="UP001152747"/>
    </source>
</evidence>
<proteinExistence type="predicted"/>
<gene>
    <name evidence="10" type="ORF">CAMP_LOCUS7967</name>
</gene>
<protein>
    <recommendedName>
        <fullName evidence="3">HECT-type E3 ubiquitin transferase</fullName>
        <ecNumber evidence="3">2.3.2.26</ecNumber>
    </recommendedName>
</protein>
<feature type="region of interest" description="Disordered" evidence="7">
    <location>
        <begin position="272"/>
        <end position="304"/>
    </location>
</feature>
<evidence type="ECO:0000256" key="7">
    <source>
        <dbReference type="SAM" id="MobiDB-lite"/>
    </source>
</evidence>
<organism evidence="10 11">
    <name type="scientific">Caenorhabditis angaria</name>
    <dbReference type="NCBI Taxonomy" id="860376"/>
    <lineage>
        <taxon>Eukaryota</taxon>
        <taxon>Metazoa</taxon>
        <taxon>Ecdysozoa</taxon>
        <taxon>Nematoda</taxon>
        <taxon>Chromadorea</taxon>
        <taxon>Rhabditida</taxon>
        <taxon>Rhabditina</taxon>
        <taxon>Rhabditomorpha</taxon>
        <taxon>Rhabditoidea</taxon>
        <taxon>Rhabditidae</taxon>
        <taxon>Peloderinae</taxon>
        <taxon>Caenorhabditis</taxon>
    </lineage>
</organism>
<dbReference type="InterPro" id="IPR035983">
    <property type="entry name" value="Hect_E3_ubiquitin_ligase"/>
</dbReference>
<dbReference type="GO" id="GO:0016567">
    <property type="term" value="P:protein ubiquitination"/>
    <property type="evidence" value="ECO:0007669"/>
    <property type="project" value="TreeGrafter"/>
</dbReference>
<dbReference type="GO" id="GO:0005737">
    <property type="term" value="C:cytoplasm"/>
    <property type="evidence" value="ECO:0007669"/>
    <property type="project" value="TreeGrafter"/>
</dbReference>
<name>A0A9P1N2E2_9PELO</name>
<evidence type="ECO:0000256" key="4">
    <source>
        <dbReference type="ARBA" id="ARBA00022679"/>
    </source>
</evidence>
<dbReference type="AlphaFoldDB" id="A0A9P1N2E2"/>
<comment type="caution">
    <text evidence="10">The sequence shown here is derived from an EMBL/GenBank/DDBJ whole genome shotgun (WGS) entry which is preliminary data.</text>
</comment>
<feature type="domain" description="WW" evidence="8">
    <location>
        <begin position="245"/>
        <end position="278"/>
    </location>
</feature>
<evidence type="ECO:0000256" key="3">
    <source>
        <dbReference type="ARBA" id="ARBA00012485"/>
    </source>
</evidence>
<dbReference type="Proteomes" id="UP001152747">
    <property type="component" value="Unassembled WGS sequence"/>
</dbReference>
<dbReference type="CDD" id="cd00078">
    <property type="entry name" value="HECTc"/>
    <property type="match status" value="1"/>
</dbReference>
<dbReference type="PROSITE" id="PS50020">
    <property type="entry name" value="WW_DOMAIN_2"/>
    <property type="match status" value="2"/>
</dbReference>
<evidence type="ECO:0000313" key="10">
    <source>
        <dbReference type="EMBL" id="CAI5445330.1"/>
    </source>
</evidence>
<comment type="pathway">
    <text evidence="2">Protein modification; protein ubiquitination.</text>
</comment>
<comment type="catalytic activity">
    <reaction evidence="1">
        <text>S-ubiquitinyl-[E2 ubiquitin-conjugating enzyme]-L-cysteine + [acceptor protein]-L-lysine = [E2 ubiquitin-conjugating enzyme]-L-cysteine + N(6)-ubiquitinyl-[acceptor protein]-L-lysine.</text>
        <dbReference type="EC" id="2.3.2.26"/>
    </reaction>
</comment>
<feature type="domain" description="HECT" evidence="9">
    <location>
        <begin position="567"/>
        <end position="897"/>
    </location>
</feature>
<evidence type="ECO:0000259" key="9">
    <source>
        <dbReference type="PROSITE" id="PS50237"/>
    </source>
</evidence>
<keyword evidence="11" id="KW-1185">Reference proteome</keyword>
<dbReference type="SUPFAM" id="SSF56204">
    <property type="entry name" value="Hect, E3 ligase catalytic domain"/>
    <property type="match status" value="1"/>
</dbReference>
<evidence type="ECO:0000256" key="5">
    <source>
        <dbReference type="ARBA" id="ARBA00022786"/>
    </source>
</evidence>
<feature type="domain" description="WW" evidence="8">
    <location>
        <begin position="394"/>
        <end position="426"/>
    </location>
</feature>
<dbReference type="Gene3D" id="3.30.2410.10">
    <property type="entry name" value="Hect, E3 ligase catalytic domain"/>
    <property type="match status" value="1"/>
</dbReference>
<dbReference type="SMART" id="SM00119">
    <property type="entry name" value="HECTc"/>
    <property type="match status" value="1"/>
</dbReference>
<reference evidence="10" key="1">
    <citation type="submission" date="2022-11" db="EMBL/GenBank/DDBJ databases">
        <authorList>
            <person name="Kikuchi T."/>
        </authorList>
    </citation>
    <scope>NUCLEOTIDE SEQUENCE</scope>
    <source>
        <strain evidence="10">PS1010</strain>
    </source>
</reference>
<accession>A0A9P1N2E2</accession>
<dbReference type="PANTHER" id="PTHR11254">
    <property type="entry name" value="HECT DOMAIN UBIQUITIN-PROTEIN LIGASE"/>
    <property type="match status" value="1"/>
</dbReference>
<dbReference type="Gene3D" id="3.30.2160.10">
    <property type="entry name" value="Hect, E3 ligase catalytic domain"/>
    <property type="match status" value="1"/>
</dbReference>